<reference evidence="18" key="1">
    <citation type="journal article" date="2023" name="G3 (Bethesda)">
        <title>Whole genome assembly and annotation of the endangered Caribbean coral Acropora cervicornis.</title>
        <authorList>
            <person name="Selwyn J.D."/>
            <person name="Vollmer S.V."/>
        </authorList>
    </citation>
    <scope>NUCLEOTIDE SEQUENCE</scope>
    <source>
        <strain evidence="18">K2</strain>
    </source>
</reference>
<dbReference type="EMBL" id="JARQWQ010000042">
    <property type="protein sequence ID" value="KAK2558869.1"/>
    <property type="molecule type" value="Genomic_DNA"/>
</dbReference>
<evidence type="ECO:0000256" key="8">
    <source>
        <dbReference type="ARBA" id="ARBA00023180"/>
    </source>
</evidence>
<evidence type="ECO:0000256" key="12">
    <source>
        <dbReference type="SAM" id="SignalP"/>
    </source>
</evidence>
<dbReference type="GO" id="GO:0018279">
    <property type="term" value="P:protein N-linked glycosylation via asparagine"/>
    <property type="evidence" value="ECO:0007669"/>
    <property type="project" value="TreeGrafter"/>
</dbReference>
<evidence type="ECO:0000313" key="18">
    <source>
        <dbReference type="EMBL" id="KAK2558869.1"/>
    </source>
</evidence>
<dbReference type="InterPro" id="IPR040694">
    <property type="entry name" value="UGGT_TRXL_2"/>
</dbReference>
<dbReference type="Proteomes" id="UP001249851">
    <property type="component" value="Unassembled WGS sequence"/>
</dbReference>
<accession>A0AAD9QCM1</accession>
<reference evidence="18" key="2">
    <citation type="journal article" date="2023" name="Science">
        <title>Genomic signatures of disease resistance in endangered staghorn corals.</title>
        <authorList>
            <person name="Vollmer S.V."/>
            <person name="Selwyn J.D."/>
            <person name="Despard B.A."/>
            <person name="Roesel C.L."/>
        </authorList>
    </citation>
    <scope>NUCLEOTIDE SEQUENCE</scope>
    <source>
        <strain evidence="18">K2</strain>
    </source>
</reference>
<dbReference type="InterPro" id="IPR040692">
    <property type="entry name" value="UGGT_TRXL_3"/>
</dbReference>
<comment type="caution">
    <text evidence="18">The sequence shown here is derived from an EMBL/GenBank/DDBJ whole genome shotgun (WGS) entry which is preliminary data.</text>
</comment>
<evidence type="ECO:0000259" key="17">
    <source>
        <dbReference type="Pfam" id="PF18404"/>
    </source>
</evidence>
<evidence type="ECO:0000256" key="3">
    <source>
        <dbReference type="ARBA" id="ARBA00004922"/>
    </source>
</evidence>
<feature type="domain" description="Glucosyltransferase 24 catalytic" evidence="17">
    <location>
        <begin position="1177"/>
        <end position="1259"/>
    </location>
</feature>
<comment type="similarity">
    <text evidence="4">Belongs to the glycosyltransferase 8 family.</text>
</comment>
<dbReference type="Pfam" id="PF18401">
    <property type="entry name" value="Thioredoxin_13"/>
    <property type="match status" value="1"/>
</dbReference>
<evidence type="ECO:0000256" key="5">
    <source>
        <dbReference type="ARBA" id="ARBA00022679"/>
    </source>
</evidence>
<feature type="domain" description="UGGT thioredoxin-like" evidence="13">
    <location>
        <begin position="28"/>
        <end position="190"/>
    </location>
</feature>
<feature type="signal peptide" evidence="12">
    <location>
        <begin position="1"/>
        <end position="31"/>
    </location>
</feature>
<organism evidence="18 19">
    <name type="scientific">Acropora cervicornis</name>
    <name type="common">Staghorn coral</name>
    <dbReference type="NCBI Taxonomy" id="6130"/>
    <lineage>
        <taxon>Eukaryota</taxon>
        <taxon>Metazoa</taxon>
        <taxon>Cnidaria</taxon>
        <taxon>Anthozoa</taxon>
        <taxon>Hexacorallia</taxon>
        <taxon>Scleractinia</taxon>
        <taxon>Astrocoeniina</taxon>
        <taxon>Acroporidae</taxon>
        <taxon>Acropora</taxon>
    </lineage>
</organism>
<dbReference type="GO" id="GO:0051082">
    <property type="term" value="F:unfolded protein binding"/>
    <property type="evidence" value="ECO:0007669"/>
    <property type="project" value="TreeGrafter"/>
</dbReference>
<feature type="domain" description="UGGT thioredoxin-like" evidence="14">
    <location>
        <begin position="265"/>
        <end position="382"/>
    </location>
</feature>
<dbReference type="GO" id="GO:0003980">
    <property type="term" value="F:UDP-glucose:glycoprotein glucosyltransferase activity"/>
    <property type="evidence" value="ECO:0007669"/>
    <property type="project" value="InterPro"/>
</dbReference>
<dbReference type="PANTHER" id="PTHR11226">
    <property type="entry name" value="UDP-GLUCOSE GLYCOPROTEIN:GLUCOSYLTRANSFERASE"/>
    <property type="match status" value="1"/>
</dbReference>
<feature type="region of interest" description="Disordered" evidence="11">
    <location>
        <begin position="1436"/>
        <end position="1458"/>
    </location>
</feature>
<evidence type="ECO:0000256" key="4">
    <source>
        <dbReference type="ARBA" id="ARBA00006351"/>
    </source>
</evidence>
<dbReference type="InterPro" id="IPR040693">
    <property type="entry name" value="UGGT_TRXL_1"/>
</dbReference>
<evidence type="ECO:0000256" key="7">
    <source>
        <dbReference type="ARBA" id="ARBA00022824"/>
    </source>
</evidence>
<dbReference type="InterPro" id="IPR009448">
    <property type="entry name" value="UDP-g_GGtrans"/>
</dbReference>
<evidence type="ECO:0000259" key="15">
    <source>
        <dbReference type="Pfam" id="PF18402"/>
    </source>
</evidence>
<evidence type="ECO:0000256" key="1">
    <source>
        <dbReference type="ARBA" id="ARBA00001913"/>
    </source>
</evidence>
<evidence type="ECO:0000259" key="13">
    <source>
        <dbReference type="Pfam" id="PF18400"/>
    </source>
</evidence>
<evidence type="ECO:0000256" key="2">
    <source>
        <dbReference type="ARBA" id="ARBA00004319"/>
    </source>
</evidence>
<dbReference type="Pfam" id="PF18402">
    <property type="entry name" value="Thioredoxin_14"/>
    <property type="match status" value="1"/>
</dbReference>
<evidence type="ECO:0000313" key="19">
    <source>
        <dbReference type="Proteomes" id="UP001249851"/>
    </source>
</evidence>
<dbReference type="GO" id="GO:0005788">
    <property type="term" value="C:endoplasmic reticulum lumen"/>
    <property type="evidence" value="ECO:0007669"/>
    <property type="project" value="UniProtKB-SubCell"/>
</dbReference>
<evidence type="ECO:0000256" key="11">
    <source>
        <dbReference type="SAM" id="MobiDB-lite"/>
    </source>
</evidence>
<sequence length="1458" mass="164867">MAAKMSASSKISDILVATVLILLSKASILSSADSNEKFWAFVDLCKKAEFSHHSDEYQHIFQAAGKLLPPLGLNFLKFSLSLRYYSPRVELFNKVAHEFPAPDCEAFIQLGSQIICDVSEAVSAIKKAENVPFSQAFEFDHHYPKSVNKSVAVVLYGKIGSRSFRLLHEQLEYFAKNENVDYVLRHYFQRKIRLSGYGVELAVKKTEYKAVDDSKVKDDAAGKVQEADDANEDEVEGFLFGKLRKLYPNVKENLEQFRMHLKESAHEMAPLKVWQLQDLSFQAAQRVMSSDPQGALKVLRDISQNLPMQTRSLVKTKVKEEMRKEILSNQKAGDSALMVNGLTLPVDELNPFQLLDLLRDEALAMDRLASLGIKDDFLGKLVSLSTQPEHESFVLDARHDSIVFINDLEKDRQYWGWPSDVQEILRPTFPGMMRYIAKNIFNLVIFVDPLDTHTAQLLKIVNELLHNSFPMRFGVSVVANIPLDEEADATSNAAVGIARAFHFIASDKDPRQALDWLLQVYDGVSEGEALSADKVMQSFSSWYGQDEREEVFGEDSEYDENRKSAKRFFDKTGLHGLPRVILNGVEIDQDEDNIEEAIIREVMMQTGPIQHAVFSGSVHRYSNVYEYVMSQPNVVARVNNLVQSLERPYIDLTGSGKITDVDINDSEAFSKLDSSEMISAVVKDLKYFTKQDEELSLKPITNWVIADLGIKEGRSLKSSTSTRVGLIHNPSVKAADNRPELLQIARTVEAVLASKPHVTPSMLAAMETLMNEENDFNLLSQDSKAMEDLLAKVSGLKKDAIKAKLSDKISFNGKLFSHQLFCEQVVNLLPGQPAVITNGRVLGPLAGNSLFNEDDFKLLENFDMDLEFRSDLIMKAASALISREKRSRQEISFKRDEHSVMRIKPTHDGPSFDVVVIVDPLSKAAQKIAPILTVLQNVTNVNVQIAMNSREKLSELPLNRFYRYVLEPQLTFDKDGGLSEGPLALFLDMPQSVLLTMGINTPLGWMVEPVYSPHDLDNIRLQEVEKQVMANFELEYIFIEGHCSDFDTRQPPRGLQFTLGTQRNPTMFDTIVMANLGYFQLKAYPGAWSLRVREGRSAEIYDIESVSDSTEEEDKHFAVVVDSFVGKLLKVKVRRKPGMEGKDLLGDSDSQSGGIWDSLSSIVGGDSKEKTAQDETINVFSVASGHLYERFLRIMMLTVIKNTKNAVKFWFLKNFLSPSLTAFLPRMAEKYGFDYELVQYHWPHWLHAQTEKQRTIWGADLKELNEIDLHGAPYAYTPFCSSRSEMDGFRFWNSGYWRSHLGGRPYHISALYVVDLDRFRRLAAGDRLRGQYQSTDVSCIFCNCGSMEVASFVVASCVYASNRPTKNFTFLDKSNSKISHKYFVFVEQGLSQDPNSLSNLDQCNNPMTKEPKLKSAVRIVKEWQDLDNEIRRLQESVAAANKTESKQTDTTREEKDEL</sequence>
<dbReference type="PANTHER" id="PTHR11226:SF0">
    <property type="entry name" value="UDP-GLUCOSE:GLYCOPROTEIN GLUCOSYLTRANSFERASE"/>
    <property type="match status" value="1"/>
</dbReference>
<keyword evidence="7" id="KW-0256">Endoplasmic reticulum</keyword>
<dbReference type="Gene3D" id="3.90.550.10">
    <property type="entry name" value="Spore Coat Polysaccharide Biosynthesis Protein SpsA, Chain A"/>
    <property type="match status" value="1"/>
</dbReference>
<keyword evidence="8" id="KW-0325">Glycoprotein</keyword>
<feature type="compositionally biased region" description="Basic and acidic residues" evidence="11">
    <location>
        <begin position="1443"/>
        <end position="1458"/>
    </location>
</feature>
<dbReference type="Pfam" id="PF18404">
    <property type="entry name" value="Glyco_transf_24"/>
    <property type="match status" value="2"/>
</dbReference>
<dbReference type="InterPro" id="IPR040525">
    <property type="entry name" value="UGGT_TRXL_4"/>
</dbReference>
<evidence type="ECO:0000256" key="10">
    <source>
        <dbReference type="ARBA" id="ARBA00048456"/>
    </source>
</evidence>
<comment type="catalytic activity">
    <reaction evidence="10">
        <text>N(4)-(alpha-D-Man-(1-&gt;2)-alpha-D-Man-(1-&gt;2)-alpha-D-Man-(1-&gt;3)-[alpha-D-Man-(1-&gt;2)-alpha-D-Man-(1-&gt;3)-[alpha-D-Man-(1-&gt;2)-alpha-D-Man-(1-&gt;6)]-alpha-D-Man-(1-&gt;6)]-beta-D-Man-(1-&gt;4)-beta-D-GlcNAc-(1-&gt;4)-beta-D-GlcNAc)-L-asparaginyl-[protein] (N-glucan mannose isomer 9A1,2,3B1,2,3) + UDP-alpha-D-glucose = N(4)-(alpha-D-Glc-(1-&gt;3)-alpha-D-Man-(1-&gt;2)-alpha-D-Man-(1-&gt;2)-alpha-D-Man-(1-&gt;3)-[alpha-D-Man-(1-&gt;2)-alpha-D-Man-(1-&gt;3)-[alpha-D-Man-(1-&gt;2)-alpha-D-Man-(1-&gt;6)]-alpha-D-Man-(1-&gt;6)]-beta-D-Man-(1-&gt;4)-beta-D-GlcNAc-(1-&gt;4)-beta-D-GlcNAc)-L-asparaginyl-[protein] + UDP + H(+)</text>
        <dbReference type="Rhea" id="RHEA:61304"/>
        <dbReference type="Rhea" id="RHEA-COMP:14356"/>
        <dbReference type="Rhea" id="RHEA-COMP:14357"/>
        <dbReference type="ChEBI" id="CHEBI:15378"/>
        <dbReference type="ChEBI" id="CHEBI:58223"/>
        <dbReference type="ChEBI" id="CHEBI:58885"/>
        <dbReference type="ChEBI" id="CHEBI:59080"/>
        <dbReference type="ChEBI" id="CHEBI:139493"/>
    </reaction>
</comment>
<feature type="domain" description="UDP-glucose:glycoprotein glucosyltransferase thioredoxin-like" evidence="16">
    <location>
        <begin position="669"/>
        <end position="880"/>
    </location>
</feature>
<comment type="pathway">
    <text evidence="3">Protein modification; protein glycosylation.</text>
</comment>
<comment type="function">
    <text evidence="9">Recognizes glycoproteins with minor folding defects. Reglucosylates single N-glycans near the misfolded part of the protein, thus providing quality control for protein folding in the endoplasmic reticulum. Reglucosylated proteins are recognized by calreticulin for recycling to the endoplasmic reticulum and refolding or degradation.</text>
</comment>
<feature type="domain" description="UGGT thioredoxin-like" evidence="15">
    <location>
        <begin position="396"/>
        <end position="642"/>
    </location>
</feature>
<keyword evidence="6 12" id="KW-0732">Signal</keyword>
<dbReference type="InterPro" id="IPR040497">
    <property type="entry name" value="Glyco_transf_24"/>
</dbReference>
<dbReference type="SUPFAM" id="SSF53448">
    <property type="entry name" value="Nucleotide-diphospho-sugar transferases"/>
    <property type="match status" value="1"/>
</dbReference>
<feature type="chain" id="PRO_5042151127" evidence="12">
    <location>
        <begin position="32"/>
        <end position="1458"/>
    </location>
</feature>
<feature type="domain" description="Glucosyltransferase 24 catalytic" evidence="17">
    <location>
        <begin position="1399"/>
        <end position="1432"/>
    </location>
</feature>
<dbReference type="Pfam" id="PF18400">
    <property type="entry name" value="Thioredoxin_12"/>
    <property type="match status" value="1"/>
</dbReference>
<dbReference type="GO" id="GO:0036503">
    <property type="term" value="P:ERAD pathway"/>
    <property type="evidence" value="ECO:0007669"/>
    <property type="project" value="TreeGrafter"/>
</dbReference>
<comment type="subcellular location">
    <subcellularLocation>
        <location evidence="2">Endoplasmic reticulum lumen</location>
    </subcellularLocation>
</comment>
<evidence type="ECO:0000259" key="14">
    <source>
        <dbReference type="Pfam" id="PF18401"/>
    </source>
</evidence>
<evidence type="ECO:0000256" key="9">
    <source>
        <dbReference type="ARBA" id="ARBA00045874"/>
    </source>
</evidence>
<dbReference type="InterPro" id="IPR029044">
    <property type="entry name" value="Nucleotide-diphossugar_trans"/>
</dbReference>
<protein>
    <submittedName>
        <fullName evidence="18">UDP-glucose:glycoprotein glucosyltransferase 1</fullName>
    </submittedName>
</protein>
<evidence type="ECO:0000256" key="6">
    <source>
        <dbReference type="ARBA" id="ARBA00022729"/>
    </source>
</evidence>
<evidence type="ECO:0000259" key="16">
    <source>
        <dbReference type="Pfam" id="PF18403"/>
    </source>
</evidence>
<comment type="cofactor">
    <cofactor evidence="1">
        <name>Ca(2+)</name>
        <dbReference type="ChEBI" id="CHEBI:29108"/>
    </cofactor>
</comment>
<dbReference type="Pfam" id="PF06427">
    <property type="entry name" value="UDP-g_GGTase"/>
    <property type="match status" value="1"/>
</dbReference>
<keyword evidence="19" id="KW-1185">Reference proteome</keyword>
<name>A0AAD9QCM1_ACRCE</name>
<proteinExistence type="inferred from homology"/>
<gene>
    <name evidence="18" type="ORF">P5673_018482</name>
</gene>
<keyword evidence="5" id="KW-0808">Transferase</keyword>
<dbReference type="Pfam" id="PF18403">
    <property type="entry name" value="Thioredoxin_15"/>
    <property type="match status" value="1"/>
</dbReference>